<dbReference type="InterPro" id="IPR045028">
    <property type="entry name" value="DinG/Rad3-like"/>
</dbReference>
<dbReference type="GO" id="GO:0003678">
    <property type="term" value="F:DNA helicase activity"/>
    <property type="evidence" value="ECO:0007669"/>
    <property type="project" value="InterPro"/>
</dbReference>
<evidence type="ECO:0000259" key="1">
    <source>
        <dbReference type="SMART" id="SM00491"/>
    </source>
</evidence>
<dbReference type="GO" id="GO:0016818">
    <property type="term" value="F:hydrolase activity, acting on acid anhydrides, in phosphorus-containing anhydrides"/>
    <property type="evidence" value="ECO:0007669"/>
    <property type="project" value="InterPro"/>
</dbReference>
<sequence length="291" mass="33000">MTKFRYMLLNPADRLAEVVNTARATILVGGTMEPAELLVETLAKGNVNKKIQRFSCNHVIDDDQLLSLVIDKTVDGKPFKLTYETRSNEQVLRSLAISLRVLIPQLPNGVVIFVPSYDFLYMFQKKLKDFGLIDKFQKPIFTESRQPKSDIWDKFSRAAKSEKGAVLMAVVGGKMSEGINFCDELGRAVIVVGLPYPNKNSVELKERMRFLDSQIKNGGNLLYESLCMHAVNQAIGRAIRHRRDYASVFLFDERFKSSKSKLSTWIGQKTQTDLSFQQVLSKTKDFFGAKK</sequence>
<feature type="domain" description="ATP-dependent helicase C-terminal" evidence="1">
    <location>
        <begin position="117"/>
        <end position="257"/>
    </location>
</feature>
<dbReference type="PANTHER" id="PTHR11472:SF41">
    <property type="entry name" value="ATP-DEPENDENT DNA HELICASE DDX11-RELATED"/>
    <property type="match status" value="1"/>
</dbReference>
<protein>
    <recommendedName>
        <fullName evidence="1">ATP-dependent helicase C-terminal domain-containing protein</fullName>
    </recommendedName>
</protein>
<organism evidence="2 3">
    <name type="scientific">Caenorhabditis angaria</name>
    <dbReference type="NCBI Taxonomy" id="860376"/>
    <lineage>
        <taxon>Eukaryota</taxon>
        <taxon>Metazoa</taxon>
        <taxon>Ecdysozoa</taxon>
        <taxon>Nematoda</taxon>
        <taxon>Chromadorea</taxon>
        <taxon>Rhabditida</taxon>
        <taxon>Rhabditina</taxon>
        <taxon>Rhabditomorpha</taxon>
        <taxon>Rhabditoidea</taxon>
        <taxon>Rhabditidae</taxon>
        <taxon>Peloderinae</taxon>
        <taxon>Caenorhabditis</taxon>
    </lineage>
</organism>
<name>A0A9P1N0K8_9PELO</name>
<dbReference type="SMART" id="SM00491">
    <property type="entry name" value="HELICc2"/>
    <property type="match status" value="1"/>
</dbReference>
<dbReference type="PANTHER" id="PTHR11472">
    <property type="entry name" value="DNA REPAIR DEAD HELICASE RAD3/XP-D SUBFAMILY MEMBER"/>
    <property type="match status" value="1"/>
</dbReference>
<dbReference type="OrthoDB" id="267079at2759"/>
<dbReference type="Pfam" id="PF13307">
    <property type="entry name" value="Helicase_C_2"/>
    <property type="match status" value="1"/>
</dbReference>
<reference evidence="2" key="1">
    <citation type="submission" date="2022-11" db="EMBL/GenBank/DDBJ databases">
        <authorList>
            <person name="Kikuchi T."/>
        </authorList>
    </citation>
    <scope>NUCLEOTIDE SEQUENCE</scope>
    <source>
        <strain evidence="2">PS1010</strain>
    </source>
</reference>
<keyword evidence="3" id="KW-1185">Reference proteome</keyword>
<dbReference type="InterPro" id="IPR006555">
    <property type="entry name" value="ATP-dep_Helicase_C"/>
</dbReference>
<dbReference type="GO" id="GO:0006139">
    <property type="term" value="P:nucleobase-containing compound metabolic process"/>
    <property type="evidence" value="ECO:0007669"/>
    <property type="project" value="InterPro"/>
</dbReference>
<dbReference type="GO" id="GO:0005634">
    <property type="term" value="C:nucleus"/>
    <property type="evidence" value="ECO:0007669"/>
    <property type="project" value="TreeGrafter"/>
</dbReference>
<evidence type="ECO:0000313" key="2">
    <source>
        <dbReference type="EMBL" id="CAI5446542.1"/>
    </source>
</evidence>
<dbReference type="AlphaFoldDB" id="A0A9P1N0K8"/>
<dbReference type="Proteomes" id="UP001152747">
    <property type="component" value="Unassembled WGS sequence"/>
</dbReference>
<dbReference type="GO" id="GO:0034085">
    <property type="term" value="P:establishment of sister chromatid cohesion"/>
    <property type="evidence" value="ECO:0007669"/>
    <property type="project" value="TreeGrafter"/>
</dbReference>
<dbReference type="CDD" id="cd18788">
    <property type="entry name" value="SF2_C_XPD"/>
    <property type="match status" value="1"/>
</dbReference>
<dbReference type="InterPro" id="IPR027417">
    <property type="entry name" value="P-loop_NTPase"/>
</dbReference>
<accession>A0A9P1N0K8</accession>
<proteinExistence type="predicted"/>
<dbReference type="NCBIfam" id="TIGR00604">
    <property type="entry name" value="rad3"/>
    <property type="match status" value="1"/>
</dbReference>
<dbReference type="GO" id="GO:0005524">
    <property type="term" value="F:ATP binding"/>
    <property type="evidence" value="ECO:0007669"/>
    <property type="project" value="InterPro"/>
</dbReference>
<evidence type="ECO:0000313" key="3">
    <source>
        <dbReference type="Proteomes" id="UP001152747"/>
    </source>
</evidence>
<dbReference type="Gene3D" id="3.40.50.300">
    <property type="entry name" value="P-loop containing nucleotide triphosphate hydrolases"/>
    <property type="match status" value="1"/>
</dbReference>
<dbReference type="GO" id="GO:0003676">
    <property type="term" value="F:nucleic acid binding"/>
    <property type="evidence" value="ECO:0007669"/>
    <property type="project" value="InterPro"/>
</dbReference>
<comment type="caution">
    <text evidence="2">The sequence shown here is derived from an EMBL/GenBank/DDBJ whole genome shotgun (WGS) entry which is preliminary data.</text>
</comment>
<dbReference type="InterPro" id="IPR013020">
    <property type="entry name" value="Rad3/Chl1-like"/>
</dbReference>
<gene>
    <name evidence="2" type="ORF">CAMP_LOCUS9179</name>
</gene>
<dbReference type="EMBL" id="CANHGI010000003">
    <property type="protein sequence ID" value="CAI5446542.1"/>
    <property type="molecule type" value="Genomic_DNA"/>
</dbReference>